<dbReference type="EMBL" id="JADEWL010000002">
    <property type="protein sequence ID" value="MBE9211254.1"/>
    <property type="molecule type" value="Genomic_DNA"/>
</dbReference>
<dbReference type="Pfam" id="PF23571">
    <property type="entry name" value="GH3_M"/>
    <property type="match status" value="1"/>
</dbReference>
<dbReference type="Proteomes" id="UP000620559">
    <property type="component" value="Unassembled WGS sequence"/>
</dbReference>
<name>A0A8J7F2P0_9CYAN</name>
<reference evidence="3" key="1">
    <citation type="submission" date="2020-10" db="EMBL/GenBank/DDBJ databases">
        <authorList>
            <person name="Castelo-Branco R."/>
            <person name="Eusebio N."/>
            <person name="Adriana R."/>
            <person name="Vieira A."/>
            <person name="Brugerolle De Fraissinette N."/>
            <person name="Rezende De Castro R."/>
            <person name="Schneider M.P."/>
            <person name="Vasconcelos V."/>
            <person name="Leao P.N."/>
        </authorList>
    </citation>
    <scope>NUCLEOTIDE SEQUENCE</scope>
    <source>
        <strain evidence="3">LEGE 06105</strain>
    </source>
</reference>
<dbReference type="GO" id="GO:0016881">
    <property type="term" value="F:acid-amino acid ligase activity"/>
    <property type="evidence" value="ECO:0007669"/>
    <property type="project" value="TreeGrafter"/>
</dbReference>
<comment type="caution">
    <text evidence="3">The sequence shown here is derived from an EMBL/GenBank/DDBJ whole genome shotgun (WGS) entry which is preliminary data.</text>
</comment>
<dbReference type="PANTHER" id="PTHR31901">
    <property type="entry name" value="GH3 DOMAIN-CONTAINING PROTEIN"/>
    <property type="match status" value="1"/>
</dbReference>
<dbReference type="GO" id="GO:0005737">
    <property type="term" value="C:cytoplasm"/>
    <property type="evidence" value="ECO:0007669"/>
    <property type="project" value="TreeGrafter"/>
</dbReference>
<accession>A0A8J7F2P0</accession>
<evidence type="ECO:0000313" key="4">
    <source>
        <dbReference type="Proteomes" id="UP000620559"/>
    </source>
</evidence>
<feature type="domain" description="GH3 middle" evidence="1">
    <location>
        <begin position="343"/>
        <end position="414"/>
    </location>
</feature>
<organism evidence="3 4">
    <name type="scientific">Plectonema cf. radiosum LEGE 06105</name>
    <dbReference type="NCBI Taxonomy" id="945769"/>
    <lineage>
        <taxon>Bacteria</taxon>
        <taxon>Bacillati</taxon>
        <taxon>Cyanobacteriota</taxon>
        <taxon>Cyanophyceae</taxon>
        <taxon>Oscillatoriophycideae</taxon>
        <taxon>Oscillatoriales</taxon>
        <taxon>Microcoleaceae</taxon>
        <taxon>Plectonema</taxon>
    </lineage>
</organism>
<dbReference type="InterPro" id="IPR004993">
    <property type="entry name" value="GH3"/>
</dbReference>
<dbReference type="InterPro" id="IPR055378">
    <property type="entry name" value="GH3_C"/>
</dbReference>
<proteinExistence type="predicted"/>
<evidence type="ECO:0000313" key="3">
    <source>
        <dbReference type="EMBL" id="MBE9211254.1"/>
    </source>
</evidence>
<dbReference type="Pfam" id="PF03321">
    <property type="entry name" value="GH3"/>
    <property type="match status" value="1"/>
</dbReference>
<feature type="domain" description="GH3 C-terminal" evidence="2">
    <location>
        <begin position="430"/>
        <end position="543"/>
    </location>
</feature>
<keyword evidence="4" id="KW-1185">Reference proteome</keyword>
<dbReference type="RefSeq" id="WP_193915828.1">
    <property type="nucleotide sequence ID" value="NZ_JADEWL010000002.1"/>
</dbReference>
<dbReference type="AlphaFoldDB" id="A0A8J7F2P0"/>
<evidence type="ECO:0000259" key="2">
    <source>
        <dbReference type="Pfam" id="PF23572"/>
    </source>
</evidence>
<sequence length="557" mass="62875">MVNFTLALLTNAARLSKANFVRKTRKTAFVQEQFLLSLLNAYQETEFGQEYRFAEIKSVDQFRERLPILPYSSYEPYLERIAKGEPNILTPNPVIYLNLTSGSTGKQKLIPVTQQSRKILNRNNQVSIGFAAEAAQKRGLPIGTILLTSSVQLYGRTSGGIDYGPVSVGDLRLNSFLYQQVFALPYEALQPQDNLARHYVCLLFALKNPSLRIIAANFPVLALQLCQYLESQALELIEDLEQGTIAPWLNLKPELRAKLENKLSPSPKRAAQLRQILQDEGRLTPKLVWPNLSFITTARGGTSDFYLQKFPEYFGDTPIFGGVYSSAEGTFGIYPDFNHDGAILAIQTGFFEFIPEEEWGVSQPKTLLAHQVEVGKYYRILLSNYSGLYRYDIGDVVEVVGWYQKTPLITFRHRKGGVLSSTTEKTSEFHVTQVMQQLEKKFNLSLENFCITLSEDGIPPHYLVNIELASGHSLNNPQQFIIEFDRLLQEIHISYAAKRPNPIPSPRLRIMAAGSFATIRQRLLNTGIPASQLKFPHLSDDRQFLAGLTVEKEITLV</sequence>
<protein>
    <submittedName>
        <fullName evidence="3">GH3 auxin-responsive promoter family protein</fullName>
    </submittedName>
</protein>
<dbReference type="InterPro" id="IPR055377">
    <property type="entry name" value="GH3_M"/>
</dbReference>
<dbReference type="Pfam" id="PF23572">
    <property type="entry name" value="GH3_C"/>
    <property type="match status" value="1"/>
</dbReference>
<dbReference type="PANTHER" id="PTHR31901:SF9">
    <property type="entry name" value="GH3 DOMAIN-CONTAINING PROTEIN"/>
    <property type="match status" value="1"/>
</dbReference>
<evidence type="ECO:0000259" key="1">
    <source>
        <dbReference type="Pfam" id="PF23571"/>
    </source>
</evidence>
<gene>
    <name evidence="3" type="ORF">IQ247_00720</name>
</gene>